<protein>
    <submittedName>
        <fullName evidence="2">Hypothetical_protein</fullName>
    </submittedName>
</protein>
<accession>A0AA86PPE8</accession>
<keyword evidence="3" id="KW-1185">Reference proteome</keyword>
<gene>
    <name evidence="1" type="ORF">HINF_LOCUS30921</name>
    <name evidence="2" type="ORF">HINF_LOCUS38614</name>
</gene>
<proteinExistence type="predicted"/>
<reference evidence="2 3" key="2">
    <citation type="submission" date="2024-07" db="EMBL/GenBank/DDBJ databases">
        <authorList>
            <person name="Akdeniz Z."/>
        </authorList>
    </citation>
    <scope>NUCLEOTIDE SEQUENCE [LARGE SCALE GENOMIC DNA]</scope>
</reference>
<reference evidence="1" key="1">
    <citation type="submission" date="2023-06" db="EMBL/GenBank/DDBJ databases">
        <authorList>
            <person name="Kurt Z."/>
        </authorList>
    </citation>
    <scope>NUCLEOTIDE SEQUENCE</scope>
</reference>
<evidence type="ECO:0000313" key="1">
    <source>
        <dbReference type="EMBL" id="CAI9943276.1"/>
    </source>
</evidence>
<evidence type="ECO:0000313" key="2">
    <source>
        <dbReference type="EMBL" id="CAL6040961.1"/>
    </source>
</evidence>
<dbReference type="AlphaFoldDB" id="A0AA86PPE8"/>
<organism evidence="1">
    <name type="scientific">Hexamita inflata</name>
    <dbReference type="NCBI Taxonomy" id="28002"/>
    <lineage>
        <taxon>Eukaryota</taxon>
        <taxon>Metamonada</taxon>
        <taxon>Diplomonadida</taxon>
        <taxon>Hexamitidae</taxon>
        <taxon>Hexamitinae</taxon>
        <taxon>Hexamita</taxon>
    </lineage>
</organism>
<dbReference type="EMBL" id="CATOUU010000714">
    <property type="protein sequence ID" value="CAI9943276.1"/>
    <property type="molecule type" value="Genomic_DNA"/>
</dbReference>
<name>A0AA86PPE8_9EUKA</name>
<comment type="caution">
    <text evidence="1">The sequence shown here is derived from an EMBL/GenBank/DDBJ whole genome shotgun (WGS) entry which is preliminary data.</text>
</comment>
<dbReference type="EMBL" id="CAXDID020000147">
    <property type="protein sequence ID" value="CAL6040961.1"/>
    <property type="molecule type" value="Genomic_DNA"/>
</dbReference>
<evidence type="ECO:0000313" key="3">
    <source>
        <dbReference type="Proteomes" id="UP001642409"/>
    </source>
</evidence>
<sequence>MLVTYSPPVSPHLSSYFSALSRLQSLQNHTAVLNISGKISTILSQQNYFIDFLHNNIQALDFFTQEEELDFTVQISAHKSVIASFITDFYEFAVKNGCFKRLKISCEEINEIWAVLKDKCFGMTGIARGNVLALAME</sequence>
<dbReference type="Proteomes" id="UP001642409">
    <property type="component" value="Unassembled WGS sequence"/>
</dbReference>